<evidence type="ECO:0000313" key="2">
    <source>
        <dbReference type="Proteomes" id="UP000185109"/>
    </source>
</evidence>
<organism evidence="1 2">
    <name type="scientific">Rhizobium etli 8C-3</name>
    <dbReference type="NCBI Taxonomy" id="538025"/>
    <lineage>
        <taxon>Bacteria</taxon>
        <taxon>Pseudomonadati</taxon>
        <taxon>Pseudomonadota</taxon>
        <taxon>Alphaproteobacteria</taxon>
        <taxon>Hyphomicrobiales</taxon>
        <taxon>Rhizobiaceae</taxon>
        <taxon>Rhizobium/Agrobacterium group</taxon>
        <taxon>Rhizobium</taxon>
    </lineage>
</organism>
<proteinExistence type="predicted"/>
<geneLocation type="plasmid" evidence="2">
    <name>prsp8c3c</name>
</geneLocation>
<accession>A0A1L5PEH5</accession>
<name>A0A1L5PEH5_RHIET</name>
<protein>
    <submittedName>
        <fullName evidence="1">Uncharacterized protein</fullName>
    </submittedName>
</protein>
<sequence length="63" mass="6688">MPVGGRCAVASLPQIGAVTDLRAARYSQNDGVLMTIVAGTHPIGLGHYLLNENRLKPIFSRVA</sequence>
<dbReference type="EMBL" id="CP017244">
    <property type="protein sequence ID" value="APO78533.1"/>
    <property type="molecule type" value="Genomic_DNA"/>
</dbReference>
<dbReference type="AlphaFoldDB" id="A0A1L5PEH5"/>
<gene>
    <name evidence="1" type="ORF">AM571_PC00796</name>
</gene>
<dbReference type="Proteomes" id="UP000185109">
    <property type="component" value="Plasmid pRsp8C3c"/>
</dbReference>
<reference evidence="1 2" key="1">
    <citation type="submission" date="2016-09" db="EMBL/GenBank/DDBJ databases">
        <title>The complete genome sequences of Rhizobium gallicum, symbiovars gallicum and phaseoli, symbionts associated to common bean (Phaseolus vulgaris).</title>
        <authorList>
            <person name="Bustos P."/>
            <person name="Santamaria R.I."/>
            <person name="Perez-Carrascal O.M."/>
            <person name="Juarez S."/>
            <person name="Lozano L."/>
            <person name="Martinez-Flores I."/>
            <person name="Martinez-Romero E."/>
            <person name="Cevallos M."/>
            <person name="Romero D."/>
            <person name="Davila G."/>
            <person name="Gonzalez V."/>
        </authorList>
    </citation>
    <scope>NUCLEOTIDE SEQUENCE [LARGE SCALE GENOMIC DNA]</scope>
    <source>
        <strain evidence="1 2">8C-3</strain>
        <plasmid evidence="2">Plasmid prsp8c3c</plasmid>
    </source>
</reference>
<keyword evidence="1" id="KW-0614">Plasmid</keyword>
<evidence type="ECO:0000313" key="1">
    <source>
        <dbReference type="EMBL" id="APO78533.1"/>
    </source>
</evidence>